<name>A0A0X3NZ18_SCHSO</name>
<feature type="domain" description="BTB" evidence="1">
    <location>
        <begin position="84"/>
        <end position="113"/>
    </location>
</feature>
<protein>
    <submittedName>
        <fullName evidence="2">Kelch-like protein 28</fullName>
    </submittedName>
</protein>
<reference evidence="2" key="1">
    <citation type="submission" date="2016-01" db="EMBL/GenBank/DDBJ databases">
        <title>Reference transcriptome for the parasite Schistocephalus solidus: insights into the molecular evolution of parasitism.</title>
        <authorList>
            <person name="Hebert F.O."/>
            <person name="Grambauer S."/>
            <person name="Barber I."/>
            <person name="Landry C.R."/>
            <person name="Aubin-Horth N."/>
        </authorList>
    </citation>
    <scope>NUCLEOTIDE SEQUENCE</scope>
</reference>
<dbReference type="EMBL" id="GEEE01020408">
    <property type="protein sequence ID" value="JAP42817.1"/>
    <property type="molecule type" value="Transcribed_RNA"/>
</dbReference>
<evidence type="ECO:0000313" key="2">
    <source>
        <dbReference type="EMBL" id="JAP42817.1"/>
    </source>
</evidence>
<dbReference type="AlphaFoldDB" id="A0A0X3NZ18"/>
<accession>A0A0X3NZ18</accession>
<gene>
    <name evidence="2" type="primary">KLH28</name>
    <name evidence="2" type="ORF">TR160154</name>
</gene>
<evidence type="ECO:0000259" key="1">
    <source>
        <dbReference type="PROSITE" id="PS50097"/>
    </source>
</evidence>
<organism evidence="2">
    <name type="scientific">Schistocephalus solidus</name>
    <name type="common">Tapeworm</name>
    <dbReference type="NCBI Taxonomy" id="70667"/>
    <lineage>
        <taxon>Eukaryota</taxon>
        <taxon>Metazoa</taxon>
        <taxon>Spiralia</taxon>
        <taxon>Lophotrochozoa</taxon>
        <taxon>Platyhelminthes</taxon>
        <taxon>Cestoda</taxon>
        <taxon>Eucestoda</taxon>
        <taxon>Diphyllobothriidea</taxon>
        <taxon>Diphyllobothriidae</taxon>
        <taxon>Schistocephalus</taxon>
    </lineage>
</organism>
<dbReference type="Pfam" id="PF00651">
    <property type="entry name" value="BTB"/>
    <property type="match status" value="1"/>
</dbReference>
<dbReference type="Gene3D" id="3.30.710.10">
    <property type="entry name" value="Potassium Channel Kv1.1, Chain A"/>
    <property type="match status" value="1"/>
</dbReference>
<dbReference type="InterPro" id="IPR011333">
    <property type="entry name" value="SKP1/BTB/POZ_sf"/>
</dbReference>
<proteinExistence type="predicted"/>
<dbReference type="InterPro" id="IPR000210">
    <property type="entry name" value="BTB/POZ_dom"/>
</dbReference>
<dbReference type="SUPFAM" id="SSF54695">
    <property type="entry name" value="POZ domain"/>
    <property type="match status" value="1"/>
</dbReference>
<dbReference type="PROSITE" id="PS50097">
    <property type="entry name" value="BTB"/>
    <property type="match status" value="1"/>
</dbReference>
<sequence length="140" mass="16189">MEMPPYPFRLLCKGWSSNDTFTQIWFSETIEALLTFAYSGLKLKANVVAIEDFIPSTFDDVDLDALLQQRFTKFDEFRRSEKLCDFTFMIRDTVFSAHKIVLAASIPLFADIFLNPNRSNVLDYTVFNRISTGYLSFPPD</sequence>